<keyword evidence="9 11" id="KW-0472">Membrane</keyword>
<dbReference type="SUPFAM" id="SSF69593">
    <property type="entry name" value="Glycerol-3-phosphate (1)-acyltransferase"/>
    <property type="match status" value="1"/>
</dbReference>
<keyword evidence="4 11" id="KW-0808">Transferase</keyword>
<keyword evidence="6 11" id="KW-0256">Endoplasmic reticulum</keyword>
<evidence type="ECO:0000256" key="8">
    <source>
        <dbReference type="ARBA" id="ARBA00023098"/>
    </source>
</evidence>
<comment type="caution">
    <text evidence="12">The sequence shown here is derived from an EMBL/GenBank/DDBJ whole genome shotgun (WGS) entry which is preliminary data.</text>
</comment>
<keyword evidence="10" id="KW-0012">Acyltransferase</keyword>
<proteinExistence type="inferred from homology"/>
<dbReference type="InterPro" id="IPR007130">
    <property type="entry name" value="DAGAT"/>
</dbReference>
<dbReference type="GO" id="GO:0004144">
    <property type="term" value="F:diacylglycerol O-acyltransferase activity"/>
    <property type="evidence" value="ECO:0007669"/>
    <property type="project" value="TreeGrafter"/>
</dbReference>
<dbReference type="PANTHER" id="PTHR12317:SF79">
    <property type="entry name" value="ACYLTRANSFERASE"/>
    <property type="match status" value="1"/>
</dbReference>
<evidence type="ECO:0000256" key="7">
    <source>
        <dbReference type="ARBA" id="ARBA00022989"/>
    </source>
</evidence>
<keyword evidence="7 11" id="KW-1133">Transmembrane helix</keyword>
<evidence type="ECO:0000256" key="6">
    <source>
        <dbReference type="ARBA" id="ARBA00022824"/>
    </source>
</evidence>
<keyword evidence="5 11" id="KW-0812">Transmembrane</keyword>
<feature type="transmembrane region" description="Helical" evidence="11">
    <location>
        <begin position="21"/>
        <end position="45"/>
    </location>
</feature>
<dbReference type="Proteomes" id="UP000625711">
    <property type="component" value="Unassembled WGS sequence"/>
</dbReference>
<keyword evidence="3" id="KW-0444">Lipid biosynthesis</keyword>
<evidence type="ECO:0000313" key="12">
    <source>
        <dbReference type="EMBL" id="KAF7274157.1"/>
    </source>
</evidence>
<dbReference type="EC" id="2.3.1.-" evidence="11"/>
<dbReference type="AlphaFoldDB" id="A0A834I3Y3"/>
<evidence type="ECO:0000256" key="3">
    <source>
        <dbReference type="ARBA" id="ARBA00022516"/>
    </source>
</evidence>
<dbReference type="GO" id="GO:0005789">
    <property type="term" value="C:endoplasmic reticulum membrane"/>
    <property type="evidence" value="ECO:0007669"/>
    <property type="project" value="UniProtKB-SubCell"/>
</dbReference>
<dbReference type="CDD" id="cd07987">
    <property type="entry name" value="LPLAT_MGAT-like"/>
    <property type="match status" value="1"/>
</dbReference>
<sequence length="339" mass="39626">MEIAGIKFAPLDISLDRRLQTLAVACGFNWFIFGGFFCLVWSVYLVLFTKYWHLTTLYFVWMWWDLNTSQTGGRSSRWVRNWVWWYYMKEYFPSRMERLPWVELDKKKNYLFCCFPHGMLSLGVFTNFGSDYGEYKIYFPHHTPKVVTLSQHYTMPFFREMALGLGGISAEANSIEYVLRKPEGGNVCVLMPGGAQESYYCKPGQYQIILKQRKGFIKLALRNGAPLVPVLSFGETDTFDQLEGSTLRKIQEKLRKLIGLAPAIPIGRGFFQYSFGLVPRRKRIVVVVGNPMDVPKIPEPSREQIDEYHSQFVKHLEDMFEEQKYNYLEDPENKKLVIL</sequence>
<evidence type="ECO:0000256" key="1">
    <source>
        <dbReference type="ARBA" id="ARBA00004477"/>
    </source>
</evidence>
<comment type="similarity">
    <text evidence="2 11">Belongs to the diacylglycerol acyltransferase family.</text>
</comment>
<organism evidence="12 13">
    <name type="scientific">Rhynchophorus ferrugineus</name>
    <name type="common">Red palm weevil</name>
    <name type="synonym">Curculio ferrugineus</name>
    <dbReference type="NCBI Taxonomy" id="354439"/>
    <lineage>
        <taxon>Eukaryota</taxon>
        <taxon>Metazoa</taxon>
        <taxon>Ecdysozoa</taxon>
        <taxon>Arthropoda</taxon>
        <taxon>Hexapoda</taxon>
        <taxon>Insecta</taxon>
        <taxon>Pterygota</taxon>
        <taxon>Neoptera</taxon>
        <taxon>Endopterygota</taxon>
        <taxon>Coleoptera</taxon>
        <taxon>Polyphaga</taxon>
        <taxon>Cucujiformia</taxon>
        <taxon>Curculionidae</taxon>
        <taxon>Dryophthorinae</taxon>
        <taxon>Rhynchophorus</taxon>
    </lineage>
</organism>
<name>A0A834I3Y3_RHYFE</name>
<evidence type="ECO:0000256" key="11">
    <source>
        <dbReference type="RuleBase" id="RU367023"/>
    </source>
</evidence>
<evidence type="ECO:0000256" key="10">
    <source>
        <dbReference type="ARBA" id="ARBA00023315"/>
    </source>
</evidence>
<comment type="caution">
    <text evidence="11">Lacks conserved residue(s) required for the propagation of feature annotation.</text>
</comment>
<gene>
    <name evidence="12" type="ORF">GWI33_013163</name>
</gene>
<dbReference type="OrthoDB" id="264532at2759"/>
<reference evidence="12" key="1">
    <citation type="submission" date="2020-08" db="EMBL/GenBank/DDBJ databases">
        <title>Genome sequencing and assembly of the red palm weevil Rhynchophorus ferrugineus.</title>
        <authorList>
            <person name="Dias G.B."/>
            <person name="Bergman C.M."/>
            <person name="Manee M."/>
        </authorList>
    </citation>
    <scope>NUCLEOTIDE SEQUENCE</scope>
    <source>
        <strain evidence="12">AA-2017</strain>
        <tissue evidence="12">Whole larva</tissue>
    </source>
</reference>
<comment type="subcellular location">
    <subcellularLocation>
        <location evidence="1 11">Endoplasmic reticulum membrane</location>
        <topology evidence="1 11">Multi-pass membrane protein</topology>
    </subcellularLocation>
</comment>
<dbReference type="PANTHER" id="PTHR12317">
    <property type="entry name" value="DIACYLGLYCEROL O-ACYLTRANSFERASE"/>
    <property type="match status" value="1"/>
</dbReference>
<dbReference type="GO" id="GO:0019432">
    <property type="term" value="P:triglyceride biosynthetic process"/>
    <property type="evidence" value="ECO:0007669"/>
    <property type="project" value="TreeGrafter"/>
</dbReference>
<dbReference type="Pfam" id="PF03982">
    <property type="entry name" value="DAGAT"/>
    <property type="match status" value="1"/>
</dbReference>
<keyword evidence="8" id="KW-0443">Lipid metabolism</keyword>
<keyword evidence="13" id="KW-1185">Reference proteome</keyword>
<evidence type="ECO:0000256" key="4">
    <source>
        <dbReference type="ARBA" id="ARBA00022679"/>
    </source>
</evidence>
<dbReference type="EMBL" id="JAACXV010013049">
    <property type="protein sequence ID" value="KAF7274157.1"/>
    <property type="molecule type" value="Genomic_DNA"/>
</dbReference>
<accession>A0A834I3Y3</accession>
<evidence type="ECO:0000256" key="2">
    <source>
        <dbReference type="ARBA" id="ARBA00005420"/>
    </source>
</evidence>
<evidence type="ECO:0000256" key="5">
    <source>
        <dbReference type="ARBA" id="ARBA00022692"/>
    </source>
</evidence>
<evidence type="ECO:0000256" key="9">
    <source>
        <dbReference type="ARBA" id="ARBA00023136"/>
    </source>
</evidence>
<protein>
    <recommendedName>
        <fullName evidence="11">Acyltransferase</fullName>
        <ecNumber evidence="11">2.3.1.-</ecNumber>
    </recommendedName>
</protein>
<evidence type="ECO:0000313" key="13">
    <source>
        <dbReference type="Proteomes" id="UP000625711"/>
    </source>
</evidence>